<dbReference type="EMBL" id="QXGE01001477">
    <property type="protein sequence ID" value="KAE9292101.1"/>
    <property type="molecule type" value="Genomic_DNA"/>
</dbReference>
<feature type="region of interest" description="Disordered" evidence="1">
    <location>
        <begin position="61"/>
        <end position="86"/>
    </location>
</feature>
<dbReference type="Proteomes" id="UP000437068">
    <property type="component" value="Unassembled WGS sequence"/>
</dbReference>
<dbReference type="Proteomes" id="UP000429523">
    <property type="component" value="Unassembled WGS sequence"/>
</dbReference>
<dbReference type="Proteomes" id="UP000441208">
    <property type="component" value="Unassembled WGS sequence"/>
</dbReference>
<evidence type="ECO:0000313" key="7">
    <source>
        <dbReference type="Proteomes" id="UP000437068"/>
    </source>
</evidence>
<evidence type="ECO:0000313" key="4">
    <source>
        <dbReference type="EMBL" id="KAE9203563.1"/>
    </source>
</evidence>
<dbReference type="EMBL" id="QXFZ01001121">
    <property type="protein sequence ID" value="KAE9096545.1"/>
    <property type="molecule type" value="Genomic_DNA"/>
</dbReference>
<feature type="compositionally biased region" description="Polar residues" evidence="1">
    <location>
        <begin position="11"/>
        <end position="22"/>
    </location>
</feature>
<protein>
    <recommendedName>
        <fullName evidence="10">OTU domain-containing protein</fullName>
    </recommendedName>
</protein>
<name>A0A6A3RMM3_9STRA</name>
<reference evidence="6 7" key="1">
    <citation type="submission" date="2018-08" db="EMBL/GenBank/DDBJ databases">
        <title>Genomic investigation of the strawberry pathogen Phytophthora fragariae indicates pathogenicity is determined by transcriptional variation in three key races.</title>
        <authorList>
            <person name="Adams T.M."/>
            <person name="Armitage A.D."/>
            <person name="Sobczyk M.K."/>
            <person name="Bates H.J."/>
            <person name="Dunwell J.M."/>
            <person name="Nellist C.F."/>
            <person name="Harrison R.J."/>
        </authorList>
    </citation>
    <scope>NUCLEOTIDE SEQUENCE [LARGE SCALE GENOMIC DNA]</scope>
    <source>
        <strain evidence="5 7">A4</strain>
        <strain evidence="4 8">BC-1</strain>
        <strain evidence="3 9">NOV-71</strain>
        <strain evidence="2 6">NOV-9</strain>
    </source>
</reference>
<dbReference type="EMBL" id="QXGF01001546">
    <property type="protein sequence ID" value="KAE8929280.1"/>
    <property type="molecule type" value="Genomic_DNA"/>
</dbReference>
<evidence type="ECO:0000256" key="1">
    <source>
        <dbReference type="SAM" id="MobiDB-lite"/>
    </source>
</evidence>
<evidence type="ECO:0000313" key="8">
    <source>
        <dbReference type="Proteomes" id="UP000440367"/>
    </source>
</evidence>
<dbReference type="EMBL" id="QXGD01001561">
    <property type="protein sequence ID" value="KAE9203563.1"/>
    <property type="molecule type" value="Genomic_DNA"/>
</dbReference>
<dbReference type="AlphaFoldDB" id="A0A6A3RMM3"/>
<feature type="region of interest" description="Disordered" evidence="1">
    <location>
        <begin position="104"/>
        <end position="133"/>
    </location>
</feature>
<evidence type="ECO:0000313" key="5">
    <source>
        <dbReference type="EMBL" id="KAE9292101.1"/>
    </source>
</evidence>
<evidence type="ECO:0008006" key="10">
    <source>
        <dbReference type="Google" id="ProtNLM"/>
    </source>
</evidence>
<gene>
    <name evidence="5" type="ORF">PF001_g18861</name>
    <name evidence="4" type="ORF">PF002_g20889</name>
    <name evidence="3" type="ORF">PF007_g16957</name>
    <name evidence="2" type="ORF">PF009_g20599</name>
</gene>
<dbReference type="Proteomes" id="UP000440367">
    <property type="component" value="Unassembled WGS sequence"/>
</dbReference>
<evidence type="ECO:0000313" key="3">
    <source>
        <dbReference type="EMBL" id="KAE9096545.1"/>
    </source>
</evidence>
<feature type="region of interest" description="Disordered" evidence="1">
    <location>
        <begin position="1"/>
        <end position="24"/>
    </location>
</feature>
<feature type="compositionally biased region" description="Polar residues" evidence="1">
    <location>
        <begin position="104"/>
        <end position="119"/>
    </location>
</feature>
<accession>A0A6A3RMM3</accession>
<organism evidence="3 9">
    <name type="scientific">Phytophthora fragariae</name>
    <dbReference type="NCBI Taxonomy" id="53985"/>
    <lineage>
        <taxon>Eukaryota</taxon>
        <taxon>Sar</taxon>
        <taxon>Stramenopiles</taxon>
        <taxon>Oomycota</taxon>
        <taxon>Peronosporomycetes</taxon>
        <taxon>Peronosporales</taxon>
        <taxon>Peronosporaceae</taxon>
        <taxon>Phytophthora</taxon>
    </lineage>
</organism>
<comment type="caution">
    <text evidence="3">The sequence shown here is derived from an EMBL/GenBank/DDBJ whole genome shotgun (WGS) entry which is preliminary data.</text>
</comment>
<sequence>MPRAPLEQAVTAGTESCLSPGQASDGCVTEEAAEADIVMTSEAESAQGTADADMLNDVDSELSGYVGSSAPSHTQSPAPTPGSEYAYSLASDTMADLTTVETNRQESFQTEAGVTTSNDEVGGPTDGSNETSLSQDGYIIEKVQQAPGMPQQWPVFLLPFRGALTSVPANGQCAYTALYATMSSSDETKLLFTSEVVKGVNIVKRSVYTLMMANLANDVACHVVDPCEELRRLYPSQPPPTDVNVATAALYTHYAQERIRTVNAPIPTAFWAGSEVLRTMAQYLREPLFVLDVNNHNDAHLHRYYYKDYMLPNGDIHETGCGGAMDDKQAKAMLEQYARLHVMPVFMVLKRYEGHFYGVHHGEVSTKWQAEGDPDFASTNCASHDWYAEVVAQSVQSDQVGWY</sequence>
<evidence type="ECO:0000313" key="9">
    <source>
        <dbReference type="Proteomes" id="UP000441208"/>
    </source>
</evidence>
<evidence type="ECO:0000313" key="6">
    <source>
        <dbReference type="Proteomes" id="UP000429523"/>
    </source>
</evidence>
<proteinExistence type="predicted"/>
<evidence type="ECO:0000313" key="2">
    <source>
        <dbReference type="EMBL" id="KAE8929280.1"/>
    </source>
</evidence>